<name>A0ABD5QME1_9EURY</name>
<evidence type="ECO:0000313" key="4">
    <source>
        <dbReference type="Proteomes" id="UP001596145"/>
    </source>
</evidence>
<protein>
    <recommendedName>
        <fullName evidence="2">DUF6199 domain-containing protein</fullName>
    </recommendedName>
</protein>
<evidence type="ECO:0000259" key="2">
    <source>
        <dbReference type="Pfam" id="PF19701"/>
    </source>
</evidence>
<feature type="transmembrane region" description="Helical" evidence="1">
    <location>
        <begin position="56"/>
        <end position="80"/>
    </location>
</feature>
<organism evidence="3 4">
    <name type="scientific">Halorubrum glutamatedens</name>
    <dbReference type="NCBI Taxonomy" id="2707018"/>
    <lineage>
        <taxon>Archaea</taxon>
        <taxon>Methanobacteriati</taxon>
        <taxon>Methanobacteriota</taxon>
        <taxon>Stenosarchaea group</taxon>
        <taxon>Halobacteria</taxon>
        <taxon>Halobacteriales</taxon>
        <taxon>Haloferacaceae</taxon>
        <taxon>Halorubrum</taxon>
    </lineage>
</organism>
<dbReference type="InterPro" id="IPR045679">
    <property type="entry name" value="DUF6199"/>
</dbReference>
<sequence length="81" mass="9148">MVPPGFRLFQLVFQLIALFIVVFALAMAAFPRRMTRWRTRGPDGTTRIEPSRMRPLVTRLMGVFVAAVALLMAFGSRVILP</sequence>
<dbReference type="EMBL" id="JBHSKV010000001">
    <property type="protein sequence ID" value="MFC5133176.1"/>
    <property type="molecule type" value="Genomic_DNA"/>
</dbReference>
<dbReference type="Proteomes" id="UP001596145">
    <property type="component" value="Unassembled WGS sequence"/>
</dbReference>
<feature type="transmembrane region" description="Helical" evidence="1">
    <location>
        <begin position="12"/>
        <end position="30"/>
    </location>
</feature>
<evidence type="ECO:0000313" key="3">
    <source>
        <dbReference type="EMBL" id="MFC5133176.1"/>
    </source>
</evidence>
<proteinExistence type="predicted"/>
<dbReference type="AlphaFoldDB" id="A0ABD5QME1"/>
<dbReference type="Pfam" id="PF19701">
    <property type="entry name" value="DUF6199"/>
    <property type="match status" value="1"/>
</dbReference>
<keyword evidence="1" id="KW-0812">Transmembrane</keyword>
<reference evidence="3 4" key="1">
    <citation type="journal article" date="2019" name="Int. J. Syst. Evol. Microbiol.">
        <title>The Global Catalogue of Microorganisms (GCM) 10K type strain sequencing project: providing services to taxonomists for standard genome sequencing and annotation.</title>
        <authorList>
            <consortium name="The Broad Institute Genomics Platform"/>
            <consortium name="The Broad Institute Genome Sequencing Center for Infectious Disease"/>
            <person name="Wu L."/>
            <person name="Ma J."/>
        </authorList>
    </citation>
    <scope>NUCLEOTIDE SEQUENCE [LARGE SCALE GENOMIC DNA]</scope>
    <source>
        <strain evidence="3 4">CGMCC 1.16026</strain>
    </source>
</reference>
<dbReference type="RefSeq" id="WP_122104131.1">
    <property type="nucleotide sequence ID" value="NZ_JBHSKV010000001.1"/>
</dbReference>
<gene>
    <name evidence="3" type="ORF">ACFPJA_00335</name>
</gene>
<evidence type="ECO:0000256" key="1">
    <source>
        <dbReference type="SAM" id="Phobius"/>
    </source>
</evidence>
<keyword evidence="1" id="KW-0472">Membrane</keyword>
<feature type="domain" description="DUF6199" evidence="2">
    <location>
        <begin position="16"/>
        <end position="75"/>
    </location>
</feature>
<keyword evidence="1" id="KW-1133">Transmembrane helix</keyword>
<accession>A0ABD5QME1</accession>
<comment type="caution">
    <text evidence="3">The sequence shown here is derived from an EMBL/GenBank/DDBJ whole genome shotgun (WGS) entry which is preliminary data.</text>
</comment>
<keyword evidence="4" id="KW-1185">Reference proteome</keyword>